<dbReference type="AlphaFoldDB" id="A0A084VK91"/>
<organism evidence="1">
    <name type="scientific">Anopheles sinensis</name>
    <name type="common">Mosquito</name>
    <dbReference type="NCBI Taxonomy" id="74873"/>
    <lineage>
        <taxon>Eukaryota</taxon>
        <taxon>Metazoa</taxon>
        <taxon>Ecdysozoa</taxon>
        <taxon>Arthropoda</taxon>
        <taxon>Hexapoda</taxon>
        <taxon>Insecta</taxon>
        <taxon>Pterygota</taxon>
        <taxon>Neoptera</taxon>
        <taxon>Endopterygota</taxon>
        <taxon>Diptera</taxon>
        <taxon>Nematocera</taxon>
        <taxon>Culicoidea</taxon>
        <taxon>Culicidae</taxon>
        <taxon>Anophelinae</taxon>
        <taxon>Anopheles</taxon>
    </lineage>
</organism>
<reference evidence="2" key="2">
    <citation type="submission" date="2020-05" db="UniProtKB">
        <authorList>
            <consortium name="EnsemblMetazoa"/>
        </authorList>
    </citation>
    <scope>IDENTIFICATION</scope>
</reference>
<dbReference type="EMBL" id="ATLV01014160">
    <property type="status" value="NOT_ANNOTATED_CDS"/>
    <property type="molecule type" value="Genomic_DNA"/>
</dbReference>
<evidence type="ECO:0000313" key="3">
    <source>
        <dbReference type="Proteomes" id="UP000030765"/>
    </source>
</evidence>
<accession>A0A084VK91</accession>
<sequence length="58" mass="6305">MHCGPSILKVCPTLVRPDRTDCGFTIGFPLGHCCYGLLLFCGAKEKAGRSTTHQTRPL</sequence>
<proteinExistence type="predicted"/>
<keyword evidence="3" id="KW-1185">Reference proteome</keyword>
<dbReference type="VEuPathDB" id="VectorBase:ASIC005749"/>
<gene>
    <name evidence="1" type="ORF">ZHAS_00005749</name>
</gene>
<dbReference type="Proteomes" id="UP000030765">
    <property type="component" value="Unassembled WGS sequence"/>
</dbReference>
<dbReference type="EnsemblMetazoa" id="ASIC005749-RA">
    <property type="protein sequence ID" value="ASIC005749-PA"/>
    <property type="gene ID" value="ASIC005749"/>
</dbReference>
<reference evidence="1 3" key="1">
    <citation type="journal article" date="2014" name="BMC Genomics">
        <title>Genome sequence of Anopheles sinensis provides insight into genetics basis of mosquito competence for malaria parasites.</title>
        <authorList>
            <person name="Zhou D."/>
            <person name="Zhang D."/>
            <person name="Ding G."/>
            <person name="Shi L."/>
            <person name="Hou Q."/>
            <person name="Ye Y."/>
            <person name="Xu Y."/>
            <person name="Zhou H."/>
            <person name="Xiong C."/>
            <person name="Li S."/>
            <person name="Yu J."/>
            <person name="Hong S."/>
            <person name="Yu X."/>
            <person name="Zou P."/>
            <person name="Chen C."/>
            <person name="Chang X."/>
            <person name="Wang W."/>
            <person name="Lv Y."/>
            <person name="Sun Y."/>
            <person name="Ma L."/>
            <person name="Shen B."/>
            <person name="Zhu C."/>
        </authorList>
    </citation>
    <scope>NUCLEOTIDE SEQUENCE [LARGE SCALE GENOMIC DNA]</scope>
</reference>
<protein>
    <submittedName>
        <fullName evidence="1 2">Uncharacterized protein</fullName>
    </submittedName>
</protein>
<dbReference type="EMBL" id="KE524946">
    <property type="protein sequence ID" value="KFB38385.1"/>
    <property type="molecule type" value="Genomic_DNA"/>
</dbReference>
<name>A0A084VK91_ANOSI</name>
<evidence type="ECO:0000313" key="2">
    <source>
        <dbReference type="EnsemblMetazoa" id="ASIC005749-PA"/>
    </source>
</evidence>
<evidence type="ECO:0000313" key="1">
    <source>
        <dbReference type="EMBL" id="KFB38385.1"/>
    </source>
</evidence>